<feature type="region of interest" description="Disordered" evidence="1">
    <location>
        <begin position="995"/>
        <end position="1015"/>
    </location>
</feature>
<dbReference type="HOGENOM" id="CLU_293075_0_0_1"/>
<feature type="compositionally biased region" description="Basic and acidic residues" evidence="1">
    <location>
        <begin position="825"/>
        <end position="836"/>
    </location>
</feature>
<dbReference type="EnsemblMetazoa" id="PHUM361400-RA">
    <property type="protein sequence ID" value="PHUM361400-PA"/>
    <property type="gene ID" value="PHUM361400"/>
</dbReference>
<evidence type="ECO:0000313" key="3">
    <source>
        <dbReference type="EnsemblMetazoa" id="PHUM361400-PA"/>
    </source>
</evidence>
<dbReference type="CTD" id="8232159"/>
<organism>
    <name type="scientific">Pediculus humanus subsp. corporis</name>
    <name type="common">Body louse</name>
    <dbReference type="NCBI Taxonomy" id="121224"/>
    <lineage>
        <taxon>Eukaryota</taxon>
        <taxon>Metazoa</taxon>
        <taxon>Ecdysozoa</taxon>
        <taxon>Arthropoda</taxon>
        <taxon>Hexapoda</taxon>
        <taxon>Insecta</taxon>
        <taxon>Pterygota</taxon>
        <taxon>Neoptera</taxon>
        <taxon>Paraneoptera</taxon>
        <taxon>Psocodea</taxon>
        <taxon>Troctomorpha</taxon>
        <taxon>Phthiraptera</taxon>
        <taxon>Anoplura</taxon>
        <taxon>Pediculidae</taxon>
        <taxon>Pediculus</taxon>
    </lineage>
</organism>
<dbReference type="EMBL" id="AAZO01004201">
    <property type="status" value="NOT_ANNOTATED_CDS"/>
    <property type="molecule type" value="Genomic_DNA"/>
</dbReference>
<keyword evidence="4" id="KW-1185">Reference proteome</keyword>
<accession>E0VPL3</accession>
<dbReference type="AlphaFoldDB" id="E0VPL3"/>
<protein>
    <submittedName>
        <fullName evidence="2 3">Uncharacterized protein</fullName>
    </submittedName>
</protein>
<proteinExistence type="predicted"/>
<dbReference type="EMBL" id="DS235366">
    <property type="protein sequence ID" value="EEB15319.1"/>
    <property type="molecule type" value="Genomic_DNA"/>
</dbReference>
<feature type="compositionally biased region" description="Basic residues" evidence="1">
    <location>
        <begin position="758"/>
        <end position="768"/>
    </location>
</feature>
<evidence type="ECO:0000313" key="4">
    <source>
        <dbReference type="Proteomes" id="UP000009046"/>
    </source>
</evidence>
<evidence type="ECO:0000313" key="2">
    <source>
        <dbReference type="EMBL" id="EEB15319.1"/>
    </source>
</evidence>
<feature type="compositionally biased region" description="Basic residues" evidence="1">
    <location>
        <begin position="677"/>
        <end position="696"/>
    </location>
</feature>
<sequence length="1038" mass="118395">MSKIFGSFHKSIVSGQFLENNKKLQNDKNFNNDNNGGFALPGTSKVFRRNGSFKSGLLLNENTNIHPLEMCEDISKIDFENRNECNGPSTSTSFFQCKTKLCNSSNRFEFNRNRIYSSMFCPSPRKAIYNSRLQYQNEDSHCNNGFNEVSVSKSFGLGRRNILTSTGFLKEKNHETVDQNSEVGKSNYDNREQNTLTTALPPDPGLYCQSISRLNPALNYRSENTIVRRFGLRSGSIPSESTSERIYKSNTNSISSFRSLCSDIAEPSRLRFASESNLYKNVNEPKKIFDGNFVKPAAFRPIKPPQSSSISSISFSNNYEANNRNISNLNFNVSHISKKDSAFSYPRYLSNYKQKKDEQYVEGSITSFTSMKSEFHKVIENLHYSLLIAVPNVPAEIFRREFDKAKEKLDMLSDVSFAPGITDTDADSVMSYSSRCNGEDKLEKRSKVFESTVSLKGAKEVLQTLTSKNRLRNRLLSPIEEKKKSSAFECSVNEKSYSEDEKEDSDLIFKKPKPFFKTKKKNVKNVKIKTPRSSKLSTFREQKNIIHLKHWYPVAFGTDLVFCGTCEKKVILIDGLECNIIGSPSDSILAFSKKIRSRLKDGLTSHWRVFQKELLDNQSTVKKTKTLDSYVKRKSSPKKVVEKYETTPKIMRKSLPEPEKNKSAVNSETPVRQKFSFSKKVKKTFSNKTKKNKMIGKKLESGKKIDGEKGKRESPKMTKTTPKSTPLNTNATTSEKNKKNNLNDTLSKVTQTNSSSVKKTKMKTPKSKKSNDDDNEVSKVISSAETKKTQVKLIKSNSKRKREISEDVDSTPRKKSRSENSLLEGKTKMLKEEKGKKQSKKKNNVSKISKDTTEIDDDGEEEGFELNDIEIPEIVNVSSKPKLNKSQLRVISMETPPLKYFNNNLKLLKTTTPVQSPDWFMSQRTESEVKQFQKRRALAQKKKKIVIEEKRKTVTRIKNIKNKDLKNVFEWVSDKVVRTPAGNSQLLKYMIPSRKAMEMNDDDDEDDDVDDDVDEGEMREEIIEEEEIVSSDMSSFAN</sequence>
<dbReference type="VEuPathDB" id="VectorBase:PHUM361400"/>
<dbReference type="InParanoid" id="E0VPL3"/>
<reference evidence="3" key="3">
    <citation type="submission" date="2021-02" db="UniProtKB">
        <authorList>
            <consortium name="EnsemblMetazoa"/>
        </authorList>
    </citation>
    <scope>IDENTIFICATION</scope>
    <source>
        <strain evidence="3">USDA</strain>
    </source>
</reference>
<feature type="compositionally biased region" description="Basic and acidic residues" evidence="1">
    <location>
        <begin position="697"/>
        <end position="716"/>
    </location>
</feature>
<feature type="region of interest" description="Disordered" evidence="1">
    <location>
        <begin position="641"/>
        <end position="861"/>
    </location>
</feature>
<feature type="compositionally biased region" description="Polar residues" evidence="1">
    <location>
        <begin position="727"/>
        <end position="751"/>
    </location>
</feature>
<reference evidence="2" key="2">
    <citation type="submission" date="2007-04" db="EMBL/GenBank/DDBJ databases">
        <title>The genome of the human body louse.</title>
        <authorList>
            <consortium name="The Human Body Louse Genome Consortium"/>
            <person name="Kirkness E."/>
            <person name="Walenz B."/>
            <person name="Hass B."/>
            <person name="Bruggner R."/>
            <person name="Strausberg R."/>
        </authorList>
    </citation>
    <scope>NUCLEOTIDE SEQUENCE</scope>
    <source>
        <strain evidence="2">USDA</strain>
    </source>
</reference>
<dbReference type="GeneID" id="8232159"/>
<dbReference type="RefSeq" id="XP_002428057.1">
    <property type="nucleotide sequence ID" value="XM_002428012.1"/>
</dbReference>
<reference evidence="2" key="1">
    <citation type="submission" date="2007-04" db="EMBL/GenBank/DDBJ databases">
        <title>Annotation of Pediculus humanus corporis strain USDA.</title>
        <authorList>
            <person name="Kirkness E."/>
            <person name="Hannick L."/>
            <person name="Hass B."/>
            <person name="Bruggner R."/>
            <person name="Lawson D."/>
            <person name="Bidwell S."/>
            <person name="Joardar V."/>
            <person name="Caler E."/>
            <person name="Walenz B."/>
            <person name="Inman J."/>
            <person name="Schobel S."/>
            <person name="Galinsky K."/>
            <person name="Amedeo P."/>
            <person name="Strausberg R."/>
        </authorList>
    </citation>
    <scope>NUCLEOTIDE SEQUENCE</scope>
    <source>
        <strain evidence="2">USDA</strain>
    </source>
</reference>
<feature type="compositionally biased region" description="Low complexity" evidence="1">
    <location>
        <begin position="717"/>
        <end position="726"/>
    </location>
</feature>
<evidence type="ECO:0000256" key="1">
    <source>
        <dbReference type="SAM" id="MobiDB-lite"/>
    </source>
</evidence>
<gene>
    <name evidence="3" type="primary">8232159</name>
    <name evidence="2" type="ORF">Phum_PHUM361400</name>
</gene>
<dbReference type="Proteomes" id="UP000009046">
    <property type="component" value="Unassembled WGS sequence"/>
</dbReference>
<feature type="compositionally biased region" description="Acidic residues" evidence="1">
    <location>
        <begin position="999"/>
        <end position="1015"/>
    </location>
</feature>
<name>E0VPL3_PEDHC</name>
<dbReference type="KEGG" id="phu:Phum_PHUM361400"/>